<dbReference type="EMBL" id="JBDLBR010000002">
    <property type="protein sequence ID" value="MEN7537022.1"/>
    <property type="molecule type" value="Genomic_DNA"/>
</dbReference>
<protein>
    <submittedName>
        <fullName evidence="1">Uncharacterized protein</fullName>
    </submittedName>
</protein>
<evidence type="ECO:0000313" key="1">
    <source>
        <dbReference type="EMBL" id="MEN7537022.1"/>
    </source>
</evidence>
<accession>A0ABV0CYW2</accession>
<reference evidence="1 2" key="1">
    <citation type="submission" date="2024-05" db="EMBL/GenBank/DDBJ databases">
        <authorList>
            <person name="Park S."/>
        </authorList>
    </citation>
    <scope>NUCLEOTIDE SEQUENCE [LARGE SCALE GENOMIC DNA]</scope>
    <source>
        <strain evidence="1 2">DGU5</strain>
    </source>
</reference>
<name>A0ABV0CYW2_9SPHN</name>
<keyword evidence="2" id="KW-1185">Reference proteome</keyword>
<evidence type="ECO:0000313" key="2">
    <source>
        <dbReference type="Proteomes" id="UP001484535"/>
    </source>
</evidence>
<organism evidence="1 2">
    <name type="scientific">Aurantiacibacter flavus</name>
    <dbReference type="NCBI Taxonomy" id="3145232"/>
    <lineage>
        <taxon>Bacteria</taxon>
        <taxon>Pseudomonadati</taxon>
        <taxon>Pseudomonadota</taxon>
        <taxon>Alphaproteobacteria</taxon>
        <taxon>Sphingomonadales</taxon>
        <taxon>Erythrobacteraceae</taxon>
        <taxon>Aurantiacibacter</taxon>
    </lineage>
</organism>
<dbReference type="Proteomes" id="UP001484535">
    <property type="component" value="Unassembled WGS sequence"/>
</dbReference>
<gene>
    <name evidence="1" type="ORF">ABDJ38_07530</name>
</gene>
<comment type="caution">
    <text evidence="1">The sequence shown here is derived from an EMBL/GenBank/DDBJ whole genome shotgun (WGS) entry which is preliminary data.</text>
</comment>
<proteinExistence type="predicted"/>
<dbReference type="RefSeq" id="WP_346784472.1">
    <property type="nucleotide sequence ID" value="NZ_JBDLBR010000002.1"/>
</dbReference>
<sequence>MHDAAVSQRPARKHRTGTSGRLLAALADLARHKSRLTHHHEASWASITFAGTRHRVTLEFRGTEAIEAGENFIALLPEHEFAIPGQLVADAAVIEVDHCLDPAVLSVTCELLLLEES</sequence>